<dbReference type="GO" id="GO:0045087">
    <property type="term" value="P:innate immune response"/>
    <property type="evidence" value="ECO:0007669"/>
    <property type="project" value="TreeGrafter"/>
</dbReference>
<keyword evidence="2" id="KW-0732">Signal</keyword>
<organism evidence="7 8">
    <name type="scientific">Diaphorina citri</name>
    <name type="common">Asian citrus psyllid</name>
    <dbReference type="NCBI Taxonomy" id="121845"/>
    <lineage>
        <taxon>Eukaryota</taxon>
        <taxon>Metazoa</taxon>
        <taxon>Ecdysozoa</taxon>
        <taxon>Arthropoda</taxon>
        <taxon>Hexapoda</taxon>
        <taxon>Insecta</taxon>
        <taxon>Pterygota</taxon>
        <taxon>Neoptera</taxon>
        <taxon>Paraneoptera</taxon>
        <taxon>Hemiptera</taxon>
        <taxon>Sternorrhyncha</taxon>
        <taxon>Psylloidea</taxon>
        <taxon>Psyllidae</taxon>
        <taxon>Diaphorininae</taxon>
        <taxon>Diaphorina</taxon>
    </lineage>
</organism>
<dbReference type="KEGG" id="dci:103513035"/>
<sequence>MVQVPLDLIHYLVQKWDYDYNTLFADESTEDFNPKPTPASTTTTTTTTYGPPPSPYGKQPGYDYTPKFHAKPYAQNLKPPIQPANQSLITKPPKARNQRRPKPKSKPKTKGRPRREFPYPARRFPLHYGTDAVAPSARFELYPALTAPPVSYYDPGYWWKRYRRNADREKRQSSSTSTFTLCPTRSQFVMPQAAVNNKGNWMYVVNINEVDNRYKQLVKSEVCLSTECNGVCGLPPGYTSRCEQKYVQKRLIALQGEGNQLYTDVFWIPSCCVCQITPAS</sequence>
<dbReference type="SUPFAM" id="SSF57501">
    <property type="entry name" value="Cystine-knot cytokines"/>
    <property type="match status" value="1"/>
</dbReference>
<proteinExistence type="predicted"/>
<evidence type="ECO:0000256" key="3">
    <source>
        <dbReference type="ARBA" id="ARBA00023157"/>
    </source>
</evidence>
<keyword evidence="4" id="KW-0325">Glycoprotein</keyword>
<dbReference type="PANTHER" id="PTHR23199:SF16">
    <property type="entry name" value="PROTEIN SPAETZLE 5"/>
    <property type="match status" value="1"/>
</dbReference>
<dbReference type="InterPro" id="IPR032104">
    <property type="entry name" value="Spaetzle"/>
</dbReference>
<accession>A0A3Q0J106</accession>
<name>A0A3Q0J106_DIACI</name>
<keyword evidence="7" id="KW-1185">Reference proteome</keyword>
<reference evidence="8" key="1">
    <citation type="submission" date="2025-08" db="UniProtKB">
        <authorList>
            <consortium name="RefSeq"/>
        </authorList>
    </citation>
    <scope>IDENTIFICATION</scope>
</reference>
<dbReference type="Pfam" id="PF16077">
    <property type="entry name" value="Spaetzle"/>
    <property type="match status" value="1"/>
</dbReference>
<evidence type="ECO:0000256" key="5">
    <source>
        <dbReference type="SAM" id="MobiDB-lite"/>
    </source>
</evidence>
<dbReference type="GO" id="GO:0008083">
    <property type="term" value="F:growth factor activity"/>
    <property type="evidence" value="ECO:0007669"/>
    <property type="project" value="TreeGrafter"/>
</dbReference>
<dbReference type="AlphaFoldDB" id="A0A3Q0J106"/>
<feature type="domain" description="Spaetzle" evidence="6">
    <location>
        <begin position="180"/>
        <end position="276"/>
    </location>
</feature>
<dbReference type="GO" id="GO:0005615">
    <property type="term" value="C:extracellular space"/>
    <property type="evidence" value="ECO:0007669"/>
    <property type="project" value="UniProtKB-ARBA"/>
</dbReference>
<evidence type="ECO:0000256" key="2">
    <source>
        <dbReference type="ARBA" id="ARBA00022729"/>
    </source>
</evidence>
<dbReference type="STRING" id="121845.A0A3Q0J106"/>
<dbReference type="GO" id="GO:0005121">
    <property type="term" value="F:Toll binding"/>
    <property type="evidence" value="ECO:0007669"/>
    <property type="project" value="TreeGrafter"/>
</dbReference>
<evidence type="ECO:0000256" key="1">
    <source>
        <dbReference type="ARBA" id="ARBA00011748"/>
    </source>
</evidence>
<dbReference type="InterPro" id="IPR052444">
    <property type="entry name" value="Spz/Toll_ligand-like"/>
</dbReference>
<dbReference type="PANTHER" id="PTHR23199">
    <property type="entry name" value="NEUROTROPHIN 1-RELATED"/>
    <property type="match status" value="1"/>
</dbReference>
<evidence type="ECO:0000313" key="7">
    <source>
        <dbReference type="Proteomes" id="UP000079169"/>
    </source>
</evidence>
<dbReference type="GO" id="GO:0021556">
    <property type="term" value="P:central nervous system formation"/>
    <property type="evidence" value="ECO:0007669"/>
    <property type="project" value="TreeGrafter"/>
</dbReference>
<evidence type="ECO:0000256" key="4">
    <source>
        <dbReference type="ARBA" id="ARBA00023180"/>
    </source>
</evidence>
<dbReference type="InterPro" id="IPR029034">
    <property type="entry name" value="Cystine-knot_cytokine"/>
</dbReference>
<dbReference type="FunFam" id="2.10.90.10:FF:000018">
    <property type="entry name" value="Spatzle 4"/>
    <property type="match status" value="1"/>
</dbReference>
<evidence type="ECO:0000313" key="8">
    <source>
        <dbReference type="RefSeq" id="XP_026682136.1"/>
    </source>
</evidence>
<feature type="region of interest" description="Disordered" evidence="5">
    <location>
        <begin position="27"/>
        <end position="120"/>
    </location>
</feature>
<dbReference type="RefSeq" id="XP_026682136.1">
    <property type="nucleotide sequence ID" value="XM_026826335.1"/>
</dbReference>
<dbReference type="PaxDb" id="121845-A0A3Q0J106"/>
<comment type="subunit">
    <text evidence="1">Homodimer; disulfide-linked.</text>
</comment>
<dbReference type="Gene3D" id="2.10.90.10">
    <property type="entry name" value="Cystine-knot cytokines"/>
    <property type="match status" value="1"/>
</dbReference>
<gene>
    <name evidence="8" type="primary">LOC103513035</name>
</gene>
<dbReference type="Proteomes" id="UP000079169">
    <property type="component" value="Unplaced"/>
</dbReference>
<protein>
    <submittedName>
        <fullName evidence="8">Uncharacterized protein LOC103513035</fullName>
    </submittedName>
</protein>
<feature type="compositionally biased region" description="Low complexity" evidence="5">
    <location>
        <begin position="38"/>
        <end position="49"/>
    </location>
</feature>
<feature type="compositionally biased region" description="Basic residues" evidence="5">
    <location>
        <begin position="93"/>
        <end position="113"/>
    </location>
</feature>
<dbReference type="GeneID" id="103513035"/>
<evidence type="ECO:0000259" key="6">
    <source>
        <dbReference type="Pfam" id="PF16077"/>
    </source>
</evidence>
<keyword evidence="3" id="KW-1015">Disulfide bond</keyword>